<sequence length="104" mass="11174">MSMTCRGFDPRQPLSSDRLEGPSNPFSFHVLPFPYSPSTKSWDPRVLSGDNRKPLGTSDQPLVPSDGRNCGLAASQCLDPQIKGRFVTEPGTLADSPRGLASVA</sequence>
<evidence type="ECO:0000256" key="1">
    <source>
        <dbReference type="SAM" id="MobiDB-lite"/>
    </source>
</evidence>
<reference evidence="2 3" key="1">
    <citation type="journal article" date="2021" name="Elife">
        <title>Chloroplast acquisition without the gene transfer in kleptoplastic sea slugs, Plakobranchus ocellatus.</title>
        <authorList>
            <person name="Maeda T."/>
            <person name="Takahashi S."/>
            <person name="Yoshida T."/>
            <person name="Shimamura S."/>
            <person name="Takaki Y."/>
            <person name="Nagai Y."/>
            <person name="Toyoda A."/>
            <person name="Suzuki Y."/>
            <person name="Arimoto A."/>
            <person name="Ishii H."/>
            <person name="Satoh N."/>
            <person name="Nishiyama T."/>
            <person name="Hasebe M."/>
            <person name="Maruyama T."/>
            <person name="Minagawa J."/>
            <person name="Obokata J."/>
            <person name="Shigenobu S."/>
        </authorList>
    </citation>
    <scope>NUCLEOTIDE SEQUENCE [LARGE SCALE GENOMIC DNA]</scope>
</reference>
<organism evidence="2 3">
    <name type="scientific">Elysia marginata</name>
    <dbReference type="NCBI Taxonomy" id="1093978"/>
    <lineage>
        <taxon>Eukaryota</taxon>
        <taxon>Metazoa</taxon>
        <taxon>Spiralia</taxon>
        <taxon>Lophotrochozoa</taxon>
        <taxon>Mollusca</taxon>
        <taxon>Gastropoda</taxon>
        <taxon>Heterobranchia</taxon>
        <taxon>Euthyneura</taxon>
        <taxon>Panpulmonata</taxon>
        <taxon>Sacoglossa</taxon>
        <taxon>Placobranchoidea</taxon>
        <taxon>Plakobranchidae</taxon>
        <taxon>Elysia</taxon>
    </lineage>
</organism>
<dbReference type="Proteomes" id="UP000762676">
    <property type="component" value="Unassembled WGS sequence"/>
</dbReference>
<evidence type="ECO:0000313" key="3">
    <source>
        <dbReference type="Proteomes" id="UP000762676"/>
    </source>
</evidence>
<dbReference type="AlphaFoldDB" id="A0AAV4JYE7"/>
<comment type="caution">
    <text evidence="2">The sequence shown here is derived from an EMBL/GenBank/DDBJ whole genome shotgun (WGS) entry which is preliminary data.</text>
</comment>
<gene>
    <name evidence="2" type="ORF">ElyMa_005296400</name>
</gene>
<feature type="region of interest" description="Disordered" evidence="1">
    <location>
        <begin position="1"/>
        <end position="21"/>
    </location>
</feature>
<proteinExistence type="predicted"/>
<name>A0AAV4JYE7_9GAST</name>
<dbReference type="EMBL" id="BMAT01010556">
    <property type="protein sequence ID" value="GFS27709.1"/>
    <property type="molecule type" value="Genomic_DNA"/>
</dbReference>
<evidence type="ECO:0000313" key="2">
    <source>
        <dbReference type="EMBL" id="GFS27709.1"/>
    </source>
</evidence>
<protein>
    <submittedName>
        <fullName evidence="2">Uncharacterized protein</fullName>
    </submittedName>
</protein>
<feature type="region of interest" description="Disordered" evidence="1">
    <location>
        <begin position="36"/>
        <end position="66"/>
    </location>
</feature>
<keyword evidence="3" id="KW-1185">Reference proteome</keyword>
<accession>A0AAV4JYE7</accession>